<dbReference type="InterPro" id="IPR028427">
    <property type="entry name" value="Met_Sox_Rdtase_MsrB"/>
</dbReference>
<dbReference type="EC" id="1.8.4.12" evidence="1"/>
<comment type="catalytic activity">
    <reaction evidence="3">
        <text>L-methionyl-[protein] + [thioredoxin]-disulfide + H2O = L-methionyl-(R)-S-oxide-[protein] + [thioredoxin]-dithiol</text>
        <dbReference type="Rhea" id="RHEA:24164"/>
        <dbReference type="Rhea" id="RHEA-COMP:10698"/>
        <dbReference type="Rhea" id="RHEA-COMP:10700"/>
        <dbReference type="Rhea" id="RHEA-COMP:12313"/>
        <dbReference type="Rhea" id="RHEA-COMP:12314"/>
        <dbReference type="ChEBI" id="CHEBI:15377"/>
        <dbReference type="ChEBI" id="CHEBI:16044"/>
        <dbReference type="ChEBI" id="CHEBI:29950"/>
        <dbReference type="ChEBI" id="CHEBI:45764"/>
        <dbReference type="ChEBI" id="CHEBI:50058"/>
        <dbReference type="EC" id="1.8.4.12"/>
    </reaction>
</comment>
<dbReference type="PROSITE" id="PS51318">
    <property type="entry name" value="TAT"/>
    <property type="match status" value="1"/>
</dbReference>
<name>A0ABQ1F264_9SPHN</name>
<dbReference type="InterPro" id="IPR002579">
    <property type="entry name" value="Met_Sox_Rdtase_MsrB_dom"/>
</dbReference>
<gene>
    <name evidence="5" type="ORF">GCM10010923_01130</name>
</gene>
<organism evidence="5 6">
    <name type="scientific">Blastomonas marina</name>
    <dbReference type="NCBI Taxonomy" id="1867408"/>
    <lineage>
        <taxon>Bacteria</taxon>
        <taxon>Pseudomonadati</taxon>
        <taxon>Pseudomonadota</taxon>
        <taxon>Alphaproteobacteria</taxon>
        <taxon>Sphingomonadales</taxon>
        <taxon>Sphingomonadaceae</taxon>
        <taxon>Blastomonas</taxon>
    </lineage>
</organism>
<dbReference type="PROSITE" id="PS51790">
    <property type="entry name" value="MSRB"/>
    <property type="match status" value="1"/>
</dbReference>
<dbReference type="Gene3D" id="2.170.150.20">
    <property type="entry name" value="Peptide methionine sulfoxide reductase"/>
    <property type="match status" value="1"/>
</dbReference>
<keyword evidence="2" id="KW-0560">Oxidoreductase</keyword>
<keyword evidence="6" id="KW-1185">Reference proteome</keyword>
<dbReference type="EMBL" id="BMID01000001">
    <property type="protein sequence ID" value="GFZ97020.1"/>
    <property type="molecule type" value="Genomic_DNA"/>
</dbReference>
<dbReference type="Pfam" id="PF01641">
    <property type="entry name" value="SelR"/>
    <property type="match status" value="1"/>
</dbReference>
<feature type="domain" description="MsrB" evidence="4">
    <location>
        <begin position="45"/>
        <end position="166"/>
    </location>
</feature>
<protein>
    <recommendedName>
        <fullName evidence="1">peptide-methionine (R)-S-oxide reductase</fullName>
        <ecNumber evidence="1">1.8.4.12</ecNumber>
    </recommendedName>
</protein>
<evidence type="ECO:0000259" key="4">
    <source>
        <dbReference type="PROSITE" id="PS51790"/>
    </source>
</evidence>
<comment type="caution">
    <text evidence="5">The sequence shown here is derived from an EMBL/GenBank/DDBJ whole genome shotgun (WGS) entry which is preliminary data.</text>
</comment>
<accession>A0ABQ1F264</accession>
<sequence>MTTRKFHFTRRKALGLAGTGALLGFVAFSSGSPVSAKGFPVRRSEAEWRRRLTRQQFYILREAGTELPHSSPLNDEKRKGTYHCRGCNNAVFSSTAKYESGTGWPSFWKPIRGAVGTEADYRLVVPRTEVHCADCGGHLGHVFDDGPKPTGKRWCMNGAAMKFRPA</sequence>
<evidence type="ECO:0000313" key="5">
    <source>
        <dbReference type="EMBL" id="GFZ97020.1"/>
    </source>
</evidence>
<evidence type="ECO:0000256" key="2">
    <source>
        <dbReference type="ARBA" id="ARBA00023002"/>
    </source>
</evidence>
<dbReference type="PANTHER" id="PTHR10173:SF57">
    <property type="entry name" value="PEPTIDE-METHIONINE (R)-S-OXIDE REDUCTASE"/>
    <property type="match status" value="1"/>
</dbReference>
<reference evidence="6" key="1">
    <citation type="journal article" date="2019" name="Int. J. Syst. Evol. Microbiol.">
        <title>The Global Catalogue of Microorganisms (GCM) 10K type strain sequencing project: providing services to taxonomists for standard genome sequencing and annotation.</title>
        <authorList>
            <consortium name="The Broad Institute Genomics Platform"/>
            <consortium name="The Broad Institute Genome Sequencing Center for Infectious Disease"/>
            <person name="Wu L."/>
            <person name="Ma J."/>
        </authorList>
    </citation>
    <scope>NUCLEOTIDE SEQUENCE [LARGE SCALE GENOMIC DNA]</scope>
    <source>
        <strain evidence="6">CGMCC 1.15297</strain>
    </source>
</reference>
<dbReference type="InterPro" id="IPR006311">
    <property type="entry name" value="TAT_signal"/>
</dbReference>
<dbReference type="SUPFAM" id="SSF51316">
    <property type="entry name" value="Mss4-like"/>
    <property type="match status" value="1"/>
</dbReference>
<evidence type="ECO:0000313" key="6">
    <source>
        <dbReference type="Proteomes" id="UP000603317"/>
    </source>
</evidence>
<evidence type="ECO:0000256" key="3">
    <source>
        <dbReference type="ARBA" id="ARBA00048488"/>
    </source>
</evidence>
<dbReference type="NCBIfam" id="TIGR00357">
    <property type="entry name" value="peptide-methionine (R)-S-oxide reductase MsrB"/>
    <property type="match status" value="1"/>
</dbReference>
<dbReference type="PANTHER" id="PTHR10173">
    <property type="entry name" value="METHIONINE SULFOXIDE REDUCTASE"/>
    <property type="match status" value="1"/>
</dbReference>
<dbReference type="RefSeq" id="WP_188640853.1">
    <property type="nucleotide sequence ID" value="NZ_BMID01000001.1"/>
</dbReference>
<evidence type="ECO:0000256" key="1">
    <source>
        <dbReference type="ARBA" id="ARBA00012499"/>
    </source>
</evidence>
<proteinExistence type="predicted"/>
<dbReference type="InterPro" id="IPR011057">
    <property type="entry name" value="Mss4-like_sf"/>
</dbReference>
<dbReference type="Proteomes" id="UP000603317">
    <property type="component" value="Unassembled WGS sequence"/>
</dbReference>